<protein>
    <submittedName>
        <fullName evidence="2">Uncharacterized protein</fullName>
    </submittedName>
</protein>
<name>A0A1N6KDD7_9BURK</name>
<reference evidence="2 3" key="1">
    <citation type="submission" date="2016-11" db="EMBL/GenBank/DDBJ databases">
        <authorList>
            <person name="Jaros S."/>
            <person name="Januszkiewicz K."/>
            <person name="Wedrychowicz H."/>
        </authorList>
    </citation>
    <scope>NUCLEOTIDE SEQUENCE [LARGE SCALE GENOMIC DNA]</scope>
    <source>
        <strain evidence="2 3">GAS86</strain>
    </source>
</reference>
<dbReference type="AlphaFoldDB" id="A0A1N6KDD7"/>
<dbReference type="PROSITE" id="PS51257">
    <property type="entry name" value="PROKAR_LIPOPROTEIN"/>
    <property type="match status" value="1"/>
</dbReference>
<feature type="chain" id="PRO_5012139193" evidence="1">
    <location>
        <begin position="34"/>
        <end position="195"/>
    </location>
</feature>
<proteinExistence type="predicted"/>
<dbReference type="OrthoDB" id="9109136at2"/>
<feature type="signal peptide" evidence="1">
    <location>
        <begin position="1"/>
        <end position="33"/>
    </location>
</feature>
<evidence type="ECO:0000313" key="3">
    <source>
        <dbReference type="Proteomes" id="UP000184693"/>
    </source>
</evidence>
<dbReference type="RefSeq" id="WP_074268623.1">
    <property type="nucleotide sequence ID" value="NZ_FSRM01000002.1"/>
</dbReference>
<evidence type="ECO:0000313" key="2">
    <source>
        <dbReference type="EMBL" id="SIO54561.1"/>
    </source>
</evidence>
<organism evidence="2 3">
    <name type="scientific">Paraburkholderia phenazinium</name>
    <dbReference type="NCBI Taxonomy" id="60549"/>
    <lineage>
        <taxon>Bacteria</taxon>
        <taxon>Pseudomonadati</taxon>
        <taxon>Pseudomonadota</taxon>
        <taxon>Betaproteobacteria</taxon>
        <taxon>Burkholderiales</taxon>
        <taxon>Burkholderiaceae</taxon>
        <taxon>Paraburkholderia</taxon>
    </lineage>
</organism>
<accession>A0A1N6KDD7</accession>
<dbReference type="EMBL" id="FSRM01000002">
    <property type="protein sequence ID" value="SIO54561.1"/>
    <property type="molecule type" value="Genomic_DNA"/>
</dbReference>
<sequence length="195" mass="20176">MALSVRQIKAPAAVAQLAVAMLLSASCACFGQASDTADTPDTAPASVDVAAPEVASPEVASPEVASPIAASEVTAEPGCSSVVLSCNTPSRPIAPEHQLLDPATARDQAQRAQAQADQIAAEQALQRRIEFARLHPNAIFVYGDKPTPQESVSDVFNRTLGVPTTTLTTSTFDATGRRTECVSACRGPLCCVTTP</sequence>
<keyword evidence="1" id="KW-0732">Signal</keyword>
<evidence type="ECO:0000256" key="1">
    <source>
        <dbReference type="SAM" id="SignalP"/>
    </source>
</evidence>
<gene>
    <name evidence="2" type="ORF">SAMN05444168_6870</name>
</gene>
<dbReference type="Proteomes" id="UP000184693">
    <property type="component" value="Unassembled WGS sequence"/>
</dbReference>